<sequence length="574" mass="63197">MKKKVSILLAVVMLFALTAPVMANPFSDVPTDHWAYDAITEASELGIITGFEDGTFRGDEKLTRYQMAVIAARLSAQLENEDIQDQLTSEQQAAVAKDVEALKTEFKNELAALDKRVTALEDKGLNVRISGEANTIFTDTNLEGNPDFGTANTEDGQYWEDWDDTLDDDAPAQKEFKQELDFNIETIVDEDTTVNLTLDTMADSFANGIDWAGEPATDAPAFKLDDALLAIDTPSFGFKAGDFADYHLANFFYDDEDVEGVEVTGKALGTDLFVFRGQDDDATNANELKAAKVARNIAGVDLTGEYYQANDDAVYGVTAKTDLLPQVSSDVKYFEYDNNLEDNYLVDGEFSTKVGAVNAAVGYKKVGENFDGYNDFKGDDDIYDDKEDYEPGIKGYRVSGDMNVTPELNVFANVEDEDDQIANDEILTTELGAKYALTSNTNVMASYELADSDNNNDVETVKAGVDAKLLNDKLTTVANYELEDIDNGVETTTLDVRNKLALTEATALTADVQFETEDGTADTEREYYAVGTDHKLTDNTSVGVDYRVLDFEDNTTTTNNYRAESINGEFKVKF</sequence>
<reference evidence="6" key="1">
    <citation type="submission" date="2017-02" db="EMBL/GenBank/DDBJ databases">
        <authorList>
            <person name="Varghese N."/>
            <person name="Submissions S."/>
        </authorList>
    </citation>
    <scope>NUCLEOTIDE SEQUENCE [LARGE SCALE GENOMIC DNA]</scope>
    <source>
        <strain evidence="6">ATCC BAA-73</strain>
    </source>
</reference>
<dbReference type="AlphaFoldDB" id="A0A1T4KX11"/>
<feature type="coiled-coil region" evidence="2">
    <location>
        <begin position="96"/>
        <end position="123"/>
    </location>
</feature>
<evidence type="ECO:0000313" key="6">
    <source>
        <dbReference type="Proteomes" id="UP000190625"/>
    </source>
</evidence>
<evidence type="ECO:0000256" key="2">
    <source>
        <dbReference type="SAM" id="Coils"/>
    </source>
</evidence>
<keyword evidence="6" id="KW-1185">Reference proteome</keyword>
<evidence type="ECO:0000259" key="4">
    <source>
        <dbReference type="PROSITE" id="PS51272"/>
    </source>
</evidence>
<dbReference type="InterPro" id="IPR051465">
    <property type="entry name" value="Cell_Envelope_Struct_Comp"/>
</dbReference>
<accession>A0A1T4KX11</accession>
<keyword evidence="1" id="KW-0677">Repeat</keyword>
<keyword evidence="3" id="KW-0732">Signal</keyword>
<dbReference type="InterPro" id="IPR001119">
    <property type="entry name" value="SLH_dom"/>
</dbReference>
<evidence type="ECO:0000313" key="5">
    <source>
        <dbReference type="EMBL" id="SJZ46985.1"/>
    </source>
</evidence>
<feature type="domain" description="SLH" evidence="4">
    <location>
        <begin position="22"/>
        <end position="85"/>
    </location>
</feature>
<feature type="chain" id="PRO_5012368725" evidence="3">
    <location>
        <begin position="24"/>
        <end position="574"/>
    </location>
</feature>
<dbReference type="PANTHER" id="PTHR43308">
    <property type="entry name" value="OUTER MEMBRANE PROTEIN ALPHA-RELATED"/>
    <property type="match status" value="1"/>
</dbReference>
<dbReference type="PANTHER" id="PTHR43308:SF1">
    <property type="entry name" value="OUTER MEMBRANE PROTEIN ALPHA"/>
    <property type="match status" value="1"/>
</dbReference>
<dbReference type="EMBL" id="FUWM01000007">
    <property type="protein sequence ID" value="SJZ46985.1"/>
    <property type="molecule type" value="Genomic_DNA"/>
</dbReference>
<evidence type="ECO:0000256" key="3">
    <source>
        <dbReference type="SAM" id="SignalP"/>
    </source>
</evidence>
<gene>
    <name evidence="5" type="ORF">SAMN02745118_00924</name>
</gene>
<dbReference type="OrthoDB" id="2112962at2"/>
<keyword evidence="2" id="KW-0175">Coiled coil</keyword>
<feature type="signal peptide" evidence="3">
    <location>
        <begin position="1"/>
        <end position="23"/>
    </location>
</feature>
<dbReference type="Pfam" id="PF00395">
    <property type="entry name" value="SLH"/>
    <property type="match status" value="1"/>
</dbReference>
<dbReference type="PROSITE" id="PS51272">
    <property type="entry name" value="SLH"/>
    <property type="match status" value="1"/>
</dbReference>
<organism evidence="5 6">
    <name type="scientific">Selenihalanaerobacter shriftii</name>
    <dbReference type="NCBI Taxonomy" id="142842"/>
    <lineage>
        <taxon>Bacteria</taxon>
        <taxon>Bacillati</taxon>
        <taxon>Bacillota</taxon>
        <taxon>Clostridia</taxon>
        <taxon>Halanaerobiales</taxon>
        <taxon>Halobacteroidaceae</taxon>
        <taxon>Selenihalanaerobacter</taxon>
    </lineage>
</organism>
<protein>
    <submittedName>
        <fullName evidence="5">S-layer homology domain-containing protein</fullName>
    </submittedName>
</protein>
<dbReference type="STRING" id="142842.SAMN02745118_00924"/>
<proteinExistence type="predicted"/>
<dbReference type="RefSeq" id="WP_078809420.1">
    <property type="nucleotide sequence ID" value="NZ_FUWM01000007.1"/>
</dbReference>
<name>A0A1T4KX11_9FIRM</name>
<evidence type="ECO:0000256" key="1">
    <source>
        <dbReference type="ARBA" id="ARBA00022737"/>
    </source>
</evidence>
<dbReference type="SUPFAM" id="SSF56935">
    <property type="entry name" value="Porins"/>
    <property type="match status" value="2"/>
</dbReference>
<dbReference type="Proteomes" id="UP000190625">
    <property type="component" value="Unassembled WGS sequence"/>
</dbReference>